<evidence type="ECO:0000313" key="3">
    <source>
        <dbReference type="EMBL" id="CAL2093137.1"/>
    </source>
</evidence>
<feature type="transmembrane region" description="Helical" evidence="2">
    <location>
        <begin position="85"/>
        <end position="107"/>
    </location>
</feature>
<feature type="region of interest" description="Disordered" evidence="1">
    <location>
        <begin position="144"/>
        <end position="173"/>
    </location>
</feature>
<comment type="caution">
    <text evidence="3">The sequence shown here is derived from an EMBL/GenBank/DDBJ whole genome shotgun (WGS) entry which is preliminary data.</text>
</comment>
<organism evidence="3 4">
    <name type="scientific">Tenacibaculum platacis</name>
    <dbReference type="NCBI Taxonomy" id="3137852"/>
    <lineage>
        <taxon>Bacteria</taxon>
        <taxon>Pseudomonadati</taxon>
        <taxon>Bacteroidota</taxon>
        <taxon>Flavobacteriia</taxon>
        <taxon>Flavobacteriales</taxon>
        <taxon>Flavobacteriaceae</taxon>
        <taxon>Tenacibaculum</taxon>
    </lineage>
</organism>
<proteinExistence type="predicted"/>
<keyword evidence="4" id="KW-1185">Reference proteome</keyword>
<feature type="transmembrane region" description="Helical" evidence="2">
    <location>
        <begin position="6"/>
        <end position="21"/>
    </location>
</feature>
<sequence>MTLELILFVAAILFGIVLYWRESNGNQLYRFFNKLMYSKDLQMKETDTKGFVYQQSFVLRLVFITSLFLIGIIVAQFLLPINVTTISLFMSMIVGTIVGTYVAGFIFKSGKIIDEHSDSLGDIVKETIDKGKDLIEELKSEKQEEKVVEEKKEEAPKEEQKSARERLKDKGLL</sequence>
<name>A0ABP1EQW8_9FLAO</name>
<dbReference type="RefSeq" id="WP_348713542.1">
    <property type="nucleotide sequence ID" value="NZ_CAXIXY010000007.1"/>
</dbReference>
<reference evidence="3 4" key="1">
    <citation type="submission" date="2024-05" db="EMBL/GenBank/DDBJ databases">
        <authorList>
            <person name="Duchaud E."/>
        </authorList>
    </citation>
    <scope>NUCLEOTIDE SEQUENCE [LARGE SCALE GENOMIC DNA]</scope>
    <source>
        <strain evidence="3">Ena-SAMPLE-TAB-13-05-2024-13:56:06:370-140302</strain>
    </source>
</reference>
<keyword evidence="2" id="KW-0812">Transmembrane</keyword>
<evidence type="ECO:0000256" key="1">
    <source>
        <dbReference type="SAM" id="MobiDB-lite"/>
    </source>
</evidence>
<dbReference type="EMBL" id="CAXIXY010000007">
    <property type="protein sequence ID" value="CAL2093137.1"/>
    <property type="molecule type" value="Genomic_DNA"/>
</dbReference>
<keyword evidence="2" id="KW-1133">Transmembrane helix</keyword>
<feature type="transmembrane region" description="Helical" evidence="2">
    <location>
        <begin position="57"/>
        <end position="79"/>
    </location>
</feature>
<evidence type="ECO:0000313" key="4">
    <source>
        <dbReference type="Proteomes" id="UP001497416"/>
    </source>
</evidence>
<evidence type="ECO:0000256" key="2">
    <source>
        <dbReference type="SAM" id="Phobius"/>
    </source>
</evidence>
<gene>
    <name evidence="3" type="ORF">T190607A01A_50144</name>
</gene>
<accession>A0ABP1EQW8</accession>
<keyword evidence="2" id="KW-0472">Membrane</keyword>
<dbReference type="Proteomes" id="UP001497416">
    <property type="component" value="Unassembled WGS sequence"/>
</dbReference>
<protein>
    <submittedName>
        <fullName evidence="3">Uncharacterized protein</fullName>
    </submittedName>
</protein>